<dbReference type="EMBL" id="JAULSW010000004">
    <property type="protein sequence ID" value="KAK3385722.1"/>
    <property type="molecule type" value="Genomic_DNA"/>
</dbReference>
<organism evidence="3 4">
    <name type="scientific">Podospora didyma</name>
    <dbReference type="NCBI Taxonomy" id="330526"/>
    <lineage>
        <taxon>Eukaryota</taxon>
        <taxon>Fungi</taxon>
        <taxon>Dikarya</taxon>
        <taxon>Ascomycota</taxon>
        <taxon>Pezizomycotina</taxon>
        <taxon>Sordariomycetes</taxon>
        <taxon>Sordariomycetidae</taxon>
        <taxon>Sordariales</taxon>
        <taxon>Podosporaceae</taxon>
        <taxon>Podospora</taxon>
    </lineage>
</organism>
<name>A0AAE0NQ97_9PEZI</name>
<keyword evidence="2" id="KW-1133">Transmembrane helix</keyword>
<evidence type="ECO:0000313" key="4">
    <source>
        <dbReference type="Proteomes" id="UP001285441"/>
    </source>
</evidence>
<keyword evidence="4" id="KW-1185">Reference proteome</keyword>
<keyword evidence="2" id="KW-0812">Transmembrane</keyword>
<dbReference type="AlphaFoldDB" id="A0AAE0NQ97"/>
<feature type="compositionally biased region" description="Polar residues" evidence="1">
    <location>
        <begin position="29"/>
        <end position="44"/>
    </location>
</feature>
<reference evidence="3" key="1">
    <citation type="journal article" date="2023" name="Mol. Phylogenet. Evol.">
        <title>Genome-scale phylogeny and comparative genomics of the fungal order Sordariales.</title>
        <authorList>
            <person name="Hensen N."/>
            <person name="Bonometti L."/>
            <person name="Westerberg I."/>
            <person name="Brannstrom I.O."/>
            <person name="Guillou S."/>
            <person name="Cros-Aarteil S."/>
            <person name="Calhoun S."/>
            <person name="Haridas S."/>
            <person name="Kuo A."/>
            <person name="Mondo S."/>
            <person name="Pangilinan J."/>
            <person name="Riley R."/>
            <person name="LaButti K."/>
            <person name="Andreopoulos B."/>
            <person name="Lipzen A."/>
            <person name="Chen C."/>
            <person name="Yan M."/>
            <person name="Daum C."/>
            <person name="Ng V."/>
            <person name="Clum A."/>
            <person name="Steindorff A."/>
            <person name="Ohm R.A."/>
            <person name="Martin F."/>
            <person name="Silar P."/>
            <person name="Natvig D.O."/>
            <person name="Lalanne C."/>
            <person name="Gautier V."/>
            <person name="Ament-Velasquez S.L."/>
            <person name="Kruys A."/>
            <person name="Hutchinson M.I."/>
            <person name="Powell A.J."/>
            <person name="Barry K."/>
            <person name="Miller A.N."/>
            <person name="Grigoriev I.V."/>
            <person name="Debuchy R."/>
            <person name="Gladieux P."/>
            <person name="Hiltunen Thoren M."/>
            <person name="Johannesson H."/>
        </authorList>
    </citation>
    <scope>NUCLEOTIDE SEQUENCE</scope>
    <source>
        <strain evidence="3">CBS 232.78</strain>
    </source>
</reference>
<feature type="region of interest" description="Disordered" evidence="1">
    <location>
        <begin position="28"/>
        <end position="47"/>
    </location>
</feature>
<reference evidence="3" key="2">
    <citation type="submission" date="2023-06" db="EMBL/GenBank/DDBJ databases">
        <authorList>
            <consortium name="Lawrence Berkeley National Laboratory"/>
            <person name="Haridas S."/>
            <person name="Hensen N."/>
            <person name="Bonometti L."/>
            <person name="Westerberg I."/>
            <person name="Brannstrom I.O."/>
            <person name="Guillou S."/>
            <person name="Cros-Aarteil S."/>
            <person name="Calhoun S."/>
            <person name="Kuo A."/>
            <person name="Mondo S."/>
            <person name="Pangilinan J."/>
            <person name="Riley R."/>
            <person name="LaButti K."/>
            <person name="Andreopoulos B."/>
            <person name="Lipzen A."/>
            <person name="Chen C."/>
            <person name="Yanf M."/>
            <person name="Daum C."/>
            <person name="Ng V."/>
            <person name="Clum A."/>
            <person name="Steindorff A."/>
            <person name="Ohm R."/>
            <person name="Martin F."/>
            <person name="Silar P."/>
            <person name="Natvig D."/>
            <person name="Lalanne C."/>
            <person name="Gautier V."/>
            <person name="Ament-velasquez S.L."/>
            <person name="Kruys A."/>
            <person name="Hutchinson M.I."/>
            <person name="Powell A.J."/>
            <person name="Barry K."/>
            <person name="Miller A.N."/>
            <person name="Grigoriev I.V."/>
            <person name="Debuchy R."/>
            <person name="Gladieux P."/>
            <person name="Thoren M.H."/>
            <person name="Johannesson H."/>
        </authorList>
    </citation>
    <scope>NUCLEOTIDE SEQUENCE</scope>
    <source>
        <strain evidence="3">CBS 232.78</strain>
    </source>
</reference>
<feature type="transmembrane region" description="Helical" evidence="2">
    <location>
        <begin position="104"/>
        <end position="130"/>
    </location>
</feature>
<proteinExistence type="predicted"/>
<evidence type="ECO:0000256" key="2">
    <source>
        <dbReference type="SAM" id="Phobius"/>
    </source>
</evidence>
<dbReference type="Pfam" id="PF19086">
    <property type="entry name" value="Terpene_syn_C_2"/>
    <property type="match status" value="1"/>
</dbReference>
<gene>
    <name evidence="3" type="ORF">B0H63DRAFT_187129</name>
</gene>
<evidence type="ECO:0000313" key="3">
    <source>
        <dbReference type="EMBL" id="KAK3385722.1"/>
    </source>
</evidence>
<dbReference type="Proteomes" id="UP001285441">
    <property type="component" value="Unassembled WGS sequence"/>
</dbReference>
<keyword evidence="2" id="KW-0472">Membrane</keyword>
<evidence type="ECO:0000256" key="1">
    <source>
        <dbReference type="SAM" id="MobiDB-lite"/>
    </source>
</evidence>
<dbReference type="InterPro" id="IPR008949">
    <property type="entry name" value="Isoprenoid_synthase_dom_sf"/>
</dbReference>
<comment type="caution">
    <text evidence="3">The sequence shown here is derived from an EMBL/GenBank/DDBJ whole genome shotgun (WGS) entry which is preliminary data.</text>
</comment>
<dbReference type="Gene3D" id="1.10.600.10">
    <property type="entry name" value="Farnesyl Diphosphate Synthase"/>
    <property type="match status" value="1"/>
</dbReference>
<protein>
    <submittedName>
        <fullName evidence="3">Uncharacterized protein</fullName>
    </submittedName>
</protein>
<dbReference type="SUPFAM" id="SSF48576">
    <property type="entry name" value="Terpenoid synthases"/>
    <property type="match status" value="1"/>
</dbReference>
<sequence>MGNIWAYRLNLLHLGFGKMPSAVEPSCSRGVSSHHSRNTDSVAQESCDREGGTVRGIESYFHLRRATIGAVTDFMVLEVHFNIPDCVMEHPSVRRLIDLGTDMIIWGTTYILTASCMGWFILGLVFRVLLKLT</sequence>
<accession>A0AAE0NQ97</accession>